<dbReference type="KEGG" id="mste:MSTE_02638"/>
<dbReference type="Proteomes" id="UP000217954">
    <property type="component" value="Chromosome"/>
</dbReference>
<evidence type="ECO:0000313" key="3">
    <source>
        <dbReference type="Proteomes" id="UP000217954"/>
    </source>
</evidence>
<organism evidence="2 3">
    <name type="scientific">[Mycobacterium] stephanolepidis</name>
    <dbReference type="NCBI Taxonomy" id="1520670"/>
    <lineage>
        <taxon>Bacteria</taxon>
        <taxon>Bacillati</taxon>
        <taxon>Actinomycetota</taxon>
        <taxon>Actinomycetes</taxon>
        <taxon>Mycobacteriales</taxon>
        <taxon>Mycobacteriaceae</taxon>
        <taxon>Mycobacteroides</taxon>
    </lineage>
</organism>
<evidence type="ECO:0000256" key="1">
    <source>
        <dbReference type="SAM" id="Coils"/>
    </source>
</evidence>
<gene>
    <name evidence="2" type="ORF">MSTE_02638</name>
</gene>
<dbReference type="EMBL" id="AP018165">
    <property type="protein sequence ID" value="BAX97947.1"/>
    <property type="molecule type" value="Genomic_DNA"/>
</dbReference>
<dbReference type="OrthoDB" id="3400214at2"/>
<name>A0A1Z4EYD2_9MYCO</name>
<evidence type="ECO:0000313" key="2">
    <source>
        <dbReference type="EMBL" id="BAX97947.1"/>
    </source>
</evidence>
<reference evidence="2 3" key="2">
    <citation type="journal article" date="2017" name="Int. J. Syst. Evol. Microbiol.">
        <title>Mycobacterium stephanolepidis sp. nov., a rapidly growing species related to Mycobacterium chelonae, isolated from marine teleost fish, Stephanolepis cirrhifer.</title>
        <authorList>
            <person name="Fukano H."/>
            <person name="Wada S."/>
            <person name="Kurata O."/>
            <person name="Katayama K."/>
            <person name="Fujiwara N."/>
            <person name="Hoshino Y."/>
        </authorList>
    </citation>
    <scope>NUCLEOTIDE SEQUENCE [LARGE SCALE GENOMIC DNA]</scope>
    <source>
        <strain evidence="2 3">NJB0901</strain>
    </source>
</reference>
<dbReference type="InterPro" id="IPR046229">
    <property type="entry name" value="TnpC-like"/>
</dbReference>
<proteinExistence type="predicted"/>
<keyword evidence="1" id="KW-0175">Coiled coil</keyword>
<feature type="coiled-coil region" evidence="1">
    <location>
        <begin position="85"/>
        <end position="126"/>
    </location>
</feature>
<dbReference type="AlphaFoldDB" id="A0A1Z4EYD2"/>
<dbReference type="Pfam" id="PF19776">
    <property type="entry name" value="DUF6262"/>
    <property type="match status" value="1"/>
</dbReference>
<protein>
    <submittedName>
        <fullName evidence="2">Transposase</fullName>
    </submittedName>
</protein>
<dbReference type="RefSeq" id="WP_096501761.1">
    <property type="nucleotide sequence ID" value="NZ_AP018165.1"/>
</dbReference>
<accession>A0A1Z4EYD2</accession>
<reference evidence="3" key="1">
    <citation type="journal article" date="2017" name="Genome Announc.">
        <title>Complete Genome Sequence of Mycobacterium stephanolepidis.</title>
        <authorList>
            <person name="Fukano H."/>
            <person name="Yoshida M."/>
            <person name="Katayama Y."/>
            <person name="Omatsu T."/>
            <person name="Mizutani T."/>
            <person name="Kurata O."/>
            <person name="Wada S."/>
            <person name="Hoshino Y."/>
        </authorList>
    </citation>
    <scope>NUCLEOTIDE SEQUENCE [LARGE SCALE GENOMIC DNA]</scope>
    <source>
        <strain evidence="3">NJB0901</strain>
    </source>
</reference>
<sequence>MRADNSRHLIAAAKKRSEESVERVHAAIRELYRSGEPVSISKVARRANVSRTFLHSHPDLMTTVRDLQARNPGPEPIPARQRASERSLLTRIAALTDRNKKLRRENEALRRKIEVAHGDLRDLKHRPPA</sequence>
<keyword evidence="3" id="KW-1185">Reference proteome</keyword>